<evidence type="ECO:0000259" key="1">
    <source>
        <dbReference type="Pfam" id="PF01979"/>
    </source>
</evidence>
<accession>A0A0S8K282</accession>
<dbReference type="Gene3D" id="3.20.20.140">
    <property type="entry name" value="Metal-dependent hydrolases"/>
    <property type="match status" value="1"/>
</dbReference>
<gene>
    <name evidence="2" type="ORF">AMJ74_02220</name>
</gene>
<dbReference type="InterPro" id="IPR011059">
    <property type="entry name" value="Metal-dep_hydrolase_composite"/>
</dbReference>
<sequence>MNEHMLLKNSNVFDVEKGIFRNNIDILVENDIIKEIGKASEVGEESLPHIDCSGKFALPGLFECHAHLAFLTTEGAATKQRMLKEFVLKGITQVRDVGGPLEILKKMTDEISSGELLGPEIFYAGPMLEKSPLHWEKFNKELPGFTVAINTKEDARSIIQELSNGGARLVKTFNKFDVEIFKCLISEAEEHNLPVTLDTGSPPFYSIPMDMAIDLGVRCFEHAKAPWTDVLKNDIKLEYNKLLAAEVGQKEDFQSKILSLSIESISPVKLQQLIDKILQNNVYMCPTLHALQAFAKHPPDKKPEEMSKDQLKEHQRRIEIYSHIFSFFTRELIKRNTKILVGQDGDNPEFTLDEMQLLKECGLPESEIIKGATIYPAEWLGVYGQLGSISPKKKANILILNRNPLENIQNIKTVHAVLQNGRIVFQES</sequence>
<feature type="domain" description="Amidohydrolase-related" evidence="1">
    <location>
        <begin position="57"/>
        <end position="424"/>
    </location>
</feature>
<dbReference type="InterPro" id="IPR051781">
    <property type="entry name" value="Metallo-dep_Hydrolase"/>
</dbReference>
<name>A0A0S8K282_UNCW3</name>
<dbReference type="Proteomes" id="UP000050975">
    <property type="component" value="Unassembled WGS sequence"/>
</dbReference>
<dbReference type="Gene3D" id="2.30.40.10">
    <property type="entry name" value="Urease, subunit C, domain 1"/>
    <property type="match status" value="1"/>
</dbReference>
<evidence type="ECO:0000313" key="3">
    <source>
        <dbReference type="Proteomes" id="UP000050975"/>
    </source>
</evidence>
<dbReference type="GO" id="GO:0016810">
    <property type="term" value="F:hydrolase activity, acting on carbon-nitrogen (but not peptide) bonds"/>
    <property type="evidence" value="ECO:0007669"/>
    <property type="project" value="InterPro"/>
</dbReference>
<protein>
    <recommendedName>
        <fullName evidence="1">Amidohydrolase-related domain-containing protein</fullName>
    </recommendedName>
</protein>
<dbReference type="PANTHER" id="PTHR43135">
    <property type="entry name" value="ALPHA-D-RIBOSE 1-METHYLPHOSPHONATE 5-TRIPHOSPHATE DIPHOSPHATASE"/>
    <property type="match status" value="1"/>
</dbReference>
<evidence type="ECO:0000313" key="2">
    <source>
        <dbReference type="EMBL" id="KPL15054.1"/>
    </source>
</evidence>
<dbReference type="InterPro" id="IPR006680">
    <property type="entry name" value="Amidohydro-rel"/>
</dbReference>
<organism evidence="2 3">
    <name type="scientific">candidate division WOR_3 bacterium SM1_77</name>
    <dbReference type="NCBI Taxonomy" id="1703778"/>
    <lineage>
        <taxon>Bacteria</taxon>
        <taxon>Bacteria division WOR-3</taxon>
    </lineage>
</organism>
<proteinExistence type="predicted"/>
<dbReference type="SUPFAM" id="SSF51338">
    <property type="entry name" value="Composite domain of metallo-dependent hydrolases"/>
    <property type="match status" value="1"/>
</dbReference>
<dbReference type="EMBL" id="LJVE01000025">
    <property type="protein sequence ID" value="KPL15054.1"/>
    <property type="molecule type" value="Genomic_DNA"/>
</dbReference>
<dbReference type="Pfam" id="PF01979">
    <property type="entry name" value="Amidohydro_1"/>
    <property type="match status" value="1"/>
</dbReference>
<reference evidence="2 3" key="1">
    <citation type="journal article" date="2015" name="Microbiome">
        <title>Genomic resolution of linkages in carbon, nitrogen, and sulfur cycling among widespread estuary sediment bacteria.</title>
        <authorList>
            <person name="Baker B.J."/>
            <person name="Lazar C.S."/>
            <person name="Teske A.P."/>
            <person name="Dick G.J."/>
        </authorList>
    </citation>
    <scope>NUCLEOTIDE SEQUENCE [LARGE SCALE GENOMIC DNA]</scope>
    <source>
        <strain evidence="2">SM1_77</strain>
    </source>
</reference>
<dbReference type="AlphaFoldDB" id="A0A0S8K282"/>
<dbReference type="SUPFAM" id="SSF51556">
    <property type="entry name" value="Metallo-dependent hydrolases"/>
    <property type="match status" value="1"/>
</dbReference>
<dbReference type="InterPro" id="IPR032466">
    <property type="entry name" value="Metal_Hydrolase"/>
</dbReference>
<dbReference type="PANTHER" id="PTHR43135:SF3">
    <property type="entry name" value="ALPHA-D-RIBOSE 1-METHYLPHOSPHONATE 5-TRIPHOSPHATE DIPHOSPHATASE"/>
    <property type="match status" value="1"/>
</dbReference>
<comment type="caution">
    <text evidence="2">The sequence shown here is derived from an EMBL/GenBank/DDBJ whole genome shotgun (WGS) entry which is preliminary data.</text>
</comment>